<accession>A0ABD0MGB8</accession>
<feature type="region of interest" description="Disordered" evidence="1">
    <location>
        <begin position="30"/>
        <end position="64"/>
    </location>
</feature>
<gene>
    <name evidence="2" type="ORF">M9458_055323</name>
</gene>
<organism evidence="2 3">
    <name type="scientific">Cirrhinus mrigala</name>
    <name type="common">Mrigala</name>
    <dbReference type="NCBI Taxonomy" id="683832"/>
    <lineage>
        <taxon>Eukaryota</taxon>
        <taxon>Metazoa</taxon>
        <taxon>Chordata</taxon>
        <taxon>Craniata</taxon>
        <taxon>Vertebrata</taxon>
        <taxon>Euteleostomi</taxon>
        <taxon>Actinopterygii</taxon>
        <taxon>Neopterygii</taxon>
        <taxon>Teleostei</taxon>
        <taxon>Ostariophysi</taxon>
        <taxon>Cypriniformes</taxon>
        <taxon>Cyprinidae</taxon>
        <taxon>Labeoninae</taxon>
        <taxon>Labeonini</taxon>
        <taxon>Cirrhinus</taxon>
    </lineage>
</organism>
<comment type="caution">
    <text evidence="2">The sequence shown here is derived from an EMBL/GenBank/DDBJ whole genome shotgun (WGS) entry which is preliminary data.</text>
</comment>
<evidence type="ECO:0000256" key="1">
    <source>
        <dbReference type="SAM" id="MobiDB-lite"/>
    </source>
</evidence>
<protein>
    <submittedName>
        <fullName evidence="2">Uncharacterized protein</fullName>
    </submittedName>
</protein>
<evidence type="ECO:0000313" key="2">
    <source>
        <dbReference type="EMBL" id="KAL0149285.1"/>
    </source>
</evidence>
<dbReference type="PANTHER" id="PTHR33053:SF24">
    <property type="entry name" value="TRANSPOSASE DOMAIN-CONTAINING PROTEIN"/>
    <property type="match status" value="1"/>
</dbReference>
<proteinExistence type="predicted"/>
<sequence>MDRRSLRKQAGKRVSSFRAFFPDEMQITGAAENDTMNISEEDQNQGDEGQTSQICDSEDDSQSDDDIENVFDARTLLNTTTSYSIQVVAGGTYHYVGILKAFAKSMKRIWFHIPDRHEFKLQLHVDGLPLFNSSSVQFWPILDLLQGVVKKPVVIALFCCVSKPSCLAAYLKDVVSELQELSKAFVIKGKQCFLKVTSVICDSSAKAFIKGAKGHTGYCVQTGVYLKHRMTFPEVNSPLQTDHSFEMMSDEDHLVTKSPLTDVGISIVSCFPHNYMQLVCLGVVRRLLDLWIASGPLLCRLSSHQMELISSALVDLRGFRVQTADKNITIIHKKSTLLQSIS</sequence>
<dbReference type="Proteomes" id="UP001529510">
    <property type="component" value="Unassembled WGS sequence"/>
</dbReference>
<name>A0ABD0MGB8_CIRMR</name>
<dbReference type="EMBL" id="JAMKFB020000477">
    <property type="protein sequence ID" value="KAL0149285.1"/>
    <property type="molecule type" value="Genomic_DNA"/>
</dbReference>
<evidence type="ECO:0000313" key="3">
    <source>
        <dbReference type="Proteomes" id="UP001529510"/>
    </source>
</evidence>
<keyword evidence="3" id="KW-1185">Reference proteome</keyword>
<dbReference type="PANTHER" id="PTHR33053">
    <property type="entry name" value="PROTEIN, PUTATIVE-RELATED"/>
    <property type="match status" value="1"/>
</dbReference>
<dbReference type="AlphaFoldDB" id="A0ABD0MGB8"/>
<reference evidence="2 3" key="1">
    <citation type="submission" date="2024-05" db="EMBL/GenBank/DDBJ databases">
        <title>Genome sequencing and assembly of Indian major carp, Cirrhinus mrigala (Hamilton, 1822).</title>
        <authorList>
            <person name="Mohindra V."/>
            <person name="Chowdhury L.M."/>
            <person name="Lal K."/>
            <person name="Jena J.K."/>
        </authorList>
    </citation>
    <scope>NUCLEOTIDE SEQUENCE [LARGE SCALE GENOMIC DNA]</scope>
    <source>
        <strain evidence="2">CM1030</strain>
        <tissue evidence="2">Blood</tissue>
    </source>
</reference>